<accession>A0A3D8MCN1</accession>
<keyword evidence="4 6" id="KW-0862">Zinc</keyword>
<gene>
    <name evidence="10" type="ORF">DXV75_05220</name>
</gene>
<evidence type="ECO:0000256" key="6">
    <source>
        <dbReference type="RuleBase" id="RU003983"/>
    </source>
</evidence>
<evidence type="ECO:0000256" key="1">
    <source>
        <dbReference type="ARBA" id="ARBA00022670"/>
    </source>
</evidence>
<dbReference type="Pfam" id="PF01435">
    <property type="entry name" value="Peptidase_M48"/>
    <property type="match status" value="1"/>
</dbReference>
<feature type="domain" description="Peptidase M48" evidence="8">
    <location>
        <begin position="160"/>
        <end position="339"/>
    </location>
</feature>
<evidence type="ECO:0000313" key="11">
    <source>
        <dbReference type="Proteomes" id="UP000256561"/>
    </source>
</evidence>
<evidence type="ECO:0000313" key="10">
    <source>
        <dbReference type="EMBL" id="RDV27433.1"/>
    </source>
</evidence>
<feature type="transmembrane region" description="Helical" evidence="7">
    <location>
        <begin position="98"/>
        <end position="119"/>
    </location>
</feature>
<protein>
    <submittedName>
        <fullName evidence="10">Uncharacterized protein</fullName>
    </submittedName>
</protein>
<keyword evidence="7" id="KW-0472">Membrane</keyword>
<dbReference type="GO" id="GO:0051603">
    <property type="term" value="P:proteolysis involved in protein catabolic process"/>
    <property type="evidence" value="ECO:0007669"/>
    <property type="project" value="TreeGrafter"/>
</dbReference>
<dbReference type="Pfam" id="PF23368">
    <property type="entry name" value="DUF7092"/>
    <property type="match status" value="1"/>
</dbReference>
<evidence type="ECO:0000259" key="9">
    <source>
        <dbReference type="Pfam" id="PF23368"/>
    </source>
</evidence>
<dbReference type="InterPro" id="IPR055518">
    <property type="entry name" value="DUF7092"/>
</dbReference>
<dbReference type="CDD" id="cd07332">
    <property type="entry name" value="M48C_Oma1_like"/>
    <property type="match status" value="1"/>
</dbReference>
<dbReference type="GO" id="GO:0016020">
    <property type="term" value="C:membrane"/>
    <property type="evidence" value="ECO:0007669"/>
    <property type="project" value="TreeGrafter"/>
</dbReference>
<evidence type="ECO:0000259" key="8">
    <source>
        <dbReference type="Pfam" id="PF01435"/>
    </source>
</evidence>
<name>A0A3D8MCN1_9ALTE</name>
<keyword evidence="3 6" id="KW-0378">Hydrolase</keyword>
<dbReference type="EMBL" id="QRHA01000003">
    <property type="protein sequence ID" value="RDV27433.1"/>
    <property type="molecule type" value="Genomic_DNA"/>
</dbReference>
<keyword evidence="11" id="KW-1185">Reference proteome</keyword>
<dbReference type="PANTHER" id="PTHR22726">
    <property type="entry name" value="METALLOENDOPEPTIDASE OMA1"/>
    <property type="match status" value="1"/>
</dbReference>
<proteinExistence type="inferred from homology"/>
<dbReference type="InterPro" id="IPR051156">
    <property type="entry name" value="Mito/Outer_Membr_Metalloprot"/>
</dbReference>
<dbReference type="PANTHER" id="PTHR22726:SF24">
    <property type="entry name" value="M48 FAMILY METALLOPEPTIDASE"/>
    <property type="match status" value="1"/>
</dbReference>
<keyword evidence="5 6" id="KW-0482">Metalloprotease</keyword>
<evidence type="ECO:0000256" key="2">
    <source>
        <dbReference type="ARBA" id="ARBA00022723"/>
    </source>
</evidence>
<evidence type="ECO:0000256" key="4">
    <source>
        <dbReference type="ARBA" id="ARBA00022833"/>
    </source>
</evidence>
<evidence type="ECO:0000256" key="7">
    <source>
        <dbReference type="SAM" id="Phobius"/>
    </source>
</evidence>
<dbReference type="GO" id="GO:0046872">
    <property type="term" value="F:metal ion binding"/>
    <property type="evidence" value="ECO:0007669"/>
    <property type="project" value="UniProtKB-KW"/>
</dbReference>
<evidence type="ECO:0000256" key="5">
    <source>
        <dbReference type="ARBA" id="ARBA00023049"/>
    </source>
</evidence>
<dbReference type="Gene3D" id="3.30.2010.10">
    <property type="entry name" value="Metalloproteases ('zincins'), catalytic domain"/>
    <property type="match status" value="1"/>
</dbReference>
<keyword evidence="2" id="KW-0479">Metal-binding</keyword>
<comment type="cofactor">
    <cofactor evidence="6">
        <name>Zn(2+)</name>
        <dbReference type="ChEBI" id="CHEBI:29105"/>
    </cofactor>
    <text evidence="6">Binds 1 zinc ion per subunit.</text>
</comment>
<keyword evidence="7" id="KW-1133">Transmembrane helix</keyword>
<comment type="caution">
    <text evidence="10">The sequence shown here is derived from an EMBL/GenBank/DDBJ whole genome shotgun (WGS) entry which is preliminary data.</text>
</comment>
<keyword evidence="1 6" id="KW-0645">Protease</keyword>
<organism evidence="10 11">
    <name type="scientific">Alteromonas aestuariivivens</name>
    <dbReference type="NCBI Taxonomy" id="1938339"/>
    <lineage>
        <taxon>Bacteria</taxon>
        <taxon>Pseudomonadati</taxon>
        <taxon>Pseudomonadota</taxon>
        <taxon>Gammaproteobacteria</taxon>
        <taxon>Alteromonadales</taxon>
        <taxon>Alteromonadaceae</taxon>
        <taxon>Alteromonas/Salinimonas group</taxon>
        <taxon>Alteromonas</taxon>
    </lineage>
</organism>
<evidence type="ECO:0000256" key="3">
    <source>
        <dbReference type="ARBA" id="ARBA00022801"/>
    </source>
</evidence>
<dbReference type="OrthoDB" id="9810445at2"/>
<dbReference type="RefSeq" id="WP_115592335.1">
    <property type="nucleotide sequence ID" value="NZ_QRHA01000003.1"/>
</dbReference>
<dbReference type="GO" id="GO:0004222">
    <property type="term" value="F:metalloendopeptidase activity"/>
    <property type="evidence" value="ECO:0007669"/>
    <property type="project" value="InterPro"/>
</dbReference>
<keyword evidence="7" id="KW-0812">Transmembrane</keyword>
<feature type="domain" description="DUF7092" evidence="9">
    <location>
        <begin position="6"/>
        <end position="82"/>
    </location>
</feature>
<reference evidence="11" key="1">
    <citation type="submission" date="2018-08" db="EMBL/GenBank/DDBJ databases">
        <authorList>
            <person name="Zhang J."/>
            <person name="Du Z.-J."/>
        </authorList>
    </citation>
    <scope>NUCLEOTIDE SEQUENCE [LARGE SCALE GENOMIC DNA]</scope>
    <source>
        <strain evidence="11">KCTC 52655</strain>
    </source>
</reference>
<dbReference type="Proteomes" id="UP000256561">
    <property type="component" value="Unassembled WGS sequence"/>
</dbReference>
<dbReference type="AlphaFoldDB" id="A0A3D8MCN1"/>
<dbReference type="InterPro" id="IPR001915">
    <property type="entry name" value="Peptidase_M48"/>
</dbReference>
<comment type="similarity">
    <text evidence="6">Belongs to the peptidase M48 family.</text>
</comment>
<sequence>MYGPYEGQYYLAGSSSCQRVIVRITEKQLLVSGSEGGELVCCSEQPELKVQSRVGNLPREVVLPNRDMLYVEGGPELDSWLDGNSHMSVASKLEKSRAWLIGSLVFSPILLFGIFKYLVPALAITFAAYVPYSLTKVTSAHTLAALDKSILNASQLDAQRQSDLQMAFSATIEQFSDDEKFYKVLFRDSDEMGANAFALPDGTIVFTDGIVELMDGDAQLLNAVLLHEIGHVEHRHSMRMIAESLASTLIISYFFGDVSGAVELFFGVSGTVVQNQYSQKLEWQADEFALQQAPRVGLQPEDFADAMQTLADSHPGNDYLMRLFSSHPSIEERIERARAAQVKE</sequence>